<protein>
    <submittedName>
        <fullName evidence="1">Uncharacterized protein</fullName>
    </submittedName>
</protein>
<dbReference type="EMBL" id="BMDT01000001">
    <property type="protein sequence ID" value="GGI64749.1"/>
    <property type="molecule type" value="Genomic_DNA"/>
</dbReference>
<accession>A0A917JDN9</accession>
<keyword evidence="2" id="KW-1185">Reference proteome</keyword>
<evidence type="ECO:0000313" key="2">
    <source>
        <dbReference type="Proteomes" id="UP000622610"/>
    </source>
</evidence>
<comment type="caution">
    <text evidence="1">The sequence shown here is derived from an EMBL/GenBank/DDBJ whole genome shotgun (WGS) entry which is preliminary data.</text>
</comment>
<name>A0A917JDN9_9ENTE</name>
<proteinExistence type="predicted"/>
<sequence length="74" mass="8516">MEIKMTGLTYQIDEQTGEVKTVEVKYQKYEGGNQFNTQVVVSPSDLDEGQTLDDLRRTDFDPIARQKMVSWLTV</sequence>
<reference evidence="1" key="1">
    <citation type="journal article" date="2014" name="Int. J. Syst. Evol. Microbiol.">
        <title>Complete genome sequence of Corynebacterium casei LMG S-19264T (=DSM 44701T), isolated from a smear-ripened cheese.</title>
        <authorList>
            <consortium name="US DOE Joint Genome Institute (JGI-PGF)"/>
            <person name="Walter F."/>
            <person name="Albersmeier A."/>
            <person name="Kalinowski J."/>
            <person name="Ruckert C."/>
        </authorList>
    </citation>
    <scope>NUCLEOTIDE SEQUENCE</scope>
    <source>
        <strain evidence="1">CCM 8433</strain>
    </source>
</reference>
<organism evidence="1 2">
    <name type="scientific">Enterococcus alcedinis</name>
    <dbReference type="NCBI Taxonomy" id="1274384"/>
    <lineage>
        <taxon>Bacteria</taxon>
        <taxon>Bacillati</taxon>
        <taxon>Bacillota</taxon>
        <taxon>Bacilli</taxon>
        <taxon>Lactobacillales</taxon>
        <taxon>Enterococcaceae</taxon>
        <taxon>Enterococcus</taxon>
    </lineage>
</organism>
<gene>
    <name evidence="1" type="ORF">GCM10011482_04030</name>
</gene>
<dbReference type="AlphaFoldDB" id="A0A917JDN9"/>
<dbReference type="RefSeq" id="WP_188366581.1">
    <property type="nucleotide sequence ID" value="NZ_BMDT01000001.1"/>
</dbReference>
<dbReference type="Proteomes" id="UP000622610">
    <property type="component" value="Unassembled WGS sequence"/>
</dbReference>
<reference evidence="1" key="2">
    <citation type="submission" date="2020-09" db="EMBL/GenBank/DDBJ databases">
        <authorList>
            <person name="Sun Q."/>
            <person name="Sedlacek I."/>
        </authorList>
    </citation>
    <scope>NUCLEOTIDE SEQUENCE</scope>
    <source>
        <strain evidence="1">CCM 8433</strain>
    </source>
</reference>
<evidence type="ECO:0000313" key="1">
    <source>
        <dbReference type="EMBL" id="GGI64749.1"/>
    </source>
</evidence>